<evidence type="ECO:0000256" key="10">
    <source>
        <dbReference type="ARBA" id="ARBA00023317"/>
    </source>
</evidence>
<keyword evidence="11" id="KW-1133">Transmembrane helix</keyword>
<gene>
    <name evidence="12" type="primary">psd_4</name>
    <name evidence="12" type="ORF">SDC9_08803</name>
</gene>
<feature type="transmembrane region" description="Helical" evidence="11">
    <location>
        <begin position="60"/>
        <end position="79"/>
    </location>
</feature>
<evidence type="ECO:0000256" key="11">
    <source>
        <dbReference type="SAM" id="Phobius"/>
    </source>
</evidence>
<keyword evidence="3" id="KW-0210">Decarboxylase</keyword>
<evidence type="ECO:0000256" key="6">
    <source>
        <dbReference type="ARBA" id="ARBA00023145"/>
    </source>
</evidence>
<dbReference type="HAMAP" id="MF_00664">
    <property type="entry name" value="PS_decarb_PSD_A"/>
    <property type="match status" value="1"/>
</dbReference>
<comment type="caution">
    <text evidence="12">The sequence shown here is derived from an EMBL/GenBank/DDBJ whole genome shotgun (WGS) entry which is preliminary data.</text>
</comment>
<evidence type="ECO:0000256" key="4">
    <source>
        <dbReference type="ARBA" id="ARBA00023098"/>
    </source>
</evidence>
<dbReference type="EC" id="4.1.1.65" evidence="12"/>
<keyword evidence="1" id="KW-1003">Cell membrane</keyword>
<dbReference type="GO" id="GO:0004609">
    <property type="term" value="F:phosphatidylserine decarboxylase activity"/>
    <property type="evidence" value="ECO:0007669"/>
    <property type="project" value="UniProtKB-EC"/>
</dbReference>
<dbReference type="InterPro" id="IPR033175">
    <property type="entry name" value="PSD-A"/>
</dbReference>
<reference evidence="12" key="1">
    <citation type="submission" date="2019-08" db="EMBL/GenBank/DDBJ databases">
        <authorList>
            <person name="Kucharzyk K."/>
            <person name="Murdoch R.W."/>
            <person name="Higgins S."/>
            <person name="Loffler F."/>
        </authorList>
    </citation>
    <scope>NUCLEOTIDE SEQUENCE</scope>
</reference>
<dbReference type="AlphaFoldDB" id="A0A644TAJ3"/>
<name>A0A644TAJ3_9ZZZZ</name>
<dbReference type="Pfam" id="PF02666">
    <property type="entry name" value="PS_Dcarbxylase"/>
    <property type="match status" value="1"/>
</dbReference>
<keyword evidence="9" id="KW-1208">Phospholipid metabolism</keyword>
<dbReference type="NCBIfam" id="NF003685">
    <property type="entry name" value="PRK05305.2-5"/>
    <property type="match status" value="1"/>
</dbReference>
<evidence type="ECO:0000256" key="8">
    <source>
        <dbReference type="ARBA" id="ARBA00023239"/>
    </source>
</evidence>
<feature type="transmembrane region" description="Helical" evidence="11">
    <location>
        <begin position="34"/>
        <end position="54"/>
    </location>
</feature>
<dbReference type="NCBIfam" id="NF003678">
    <property type="entry name" value="PRK05305.1-2"/>
    <property type="match status" value="1"/>
</dbReference>
<evidence type="ECO:0000256" key="9">
    <source>
        <dbReference type="ARBA" id="ARBA00023264"/>
    </source>
</evidence>
<keyword evidence="7" id="KW-0594">Phospholipid biosynthesis</keyword>
<dbReference type="PANTHER" id="PTHR35809">
    <property type="entry name" value="ARCHAETIDYLSERINE DECARBOXYLASE PROENZYME-RELATED"/>
    <property type="match status" value="1"/>
</dbReference>
<evidence type="ECO:0000256" key="5">
    <source>
        <dbReference type="ARBA" id="ARBA00023136"/>
    </source>
</evidence>
<accession>A0A644TAJ3</accession>
<evidence type="ECO:0000313" key="12">
    <source>
        <dbReference type="EMBL" id="MPL63182.1"/>
    </source>
</evidence>
<organism evidence="12">
    <name type="scientific">bioreactor metagenome</name>
    <dbReference type="NCBI Taxonomy" id="1076179"/>
    <lineage>
        <taxon>unclassified sequences</taxon>
        <taxon>metagenomes</taxon>
        <taxon>ecological metagenomes</taxon>
    </lineage>
</organism>
<keyword evidence="8 12" id="KW-0456">Lyase</keyword>
<keyword evidence="2" id="KW-0444">Lipid biosynthesis</keyword>
<protein>
    <submittedName>
        <fullName evidence="12">Phosphatidylserine decarboxylase proenzyme</fullName>
        <ecNumber evidence="12">4.1.1.65</ecNumber>
    </submittedName>
</protein>
<evidence type="ECO:0000256" key="2">
    <source>
        <dbReference type="ARBA" id="ARBA00022516"/>
    </source>
</evidence>
<dbReference type="InterPro" id="IPR003817">
    <property type="entry name" value="PS_Dcarbxylase"/>
</dbReference>
<keyword evidence="10" id="KW-0670">Pyruvate</keyword>
<keyword evidence="5 11" id="KW-0472">Membrane</keyword>
<proteinExistence type="inferred from homology"/>
<evidence type="ECO:0000256" key="3">
    <source>
        <dbReference type="ARBA" id="ARBA00022793"/>
    </source>
</evidence>
<dbReference type="PANTHER" id="PTHR35809:SF1">
    <property type="entry name" value="ARCHAETIDYLSERINE DECARBOXYLASE PROENZYME-RELATED"/>
    <property type="match status" value="1"/>
</dbReference>
<dbReference type="GO" id="GO:0008654">
    <property type="term" value="P:phospholipid biosynthetic process"/>
    <property type="evidence" value="ECO:0007669"/>
    <property type="project" value="UniProtKB-KW"/>
</dbReference>
<evidence type="ECO:0000256" key="1">
    <source>
        <dbReference type="ARBA" id="ARBA00022475"/>
    </source>
</evidence>
<dbReference type="EMBL" id="VSSQ01000020">
    <property type="protein sequence ID" value="MPL63182.1"/>
    <property type="molecule type" value="Genomic_DNA"/>
</dbReference>
<keyword evidence="6" id="KW-0865">Zymogen</keyword>
<sequence>MIIPADVQKSVAGPGLIISFIKNRRIMGIHKEGYLIILIAFIALGIISPVTGLIPMPLWLHYVVWGVLVLMFVWIVRFFRSPKRLTVPDESLVLSPADGKIVAIEEVTEPEFFQGTRRQISVFMSPNNVHVNWAPVSGSVCYMKYHPGKYLVAWHPKSSVENERTTIVIENAHGVQVLVRQIAGAMARRIVCYAREGNNVRQGDEIGFIKFGSRVDVFLPLDAVVKVSLNQKVSGKLTVLAEM</sequence>
<keyword evidence="11" id="KW-0812">Transmembrane</keyword>
<evidence type="ECO:0000256" key="7">
    <source>
        <dbReference type="ARBA" id="ARBA00023209"/>
    </source>
</evidence>
<keyword evidence="4" id="KW-0443">Lipid metabolism</keyword>